<evidence type="ECO:0000313" key="6">
    <source>
        <dbReference type="EMBL" id="ODV69980.1"/>
    </source>
</evidence>
<dbReference type="InterPro" id="IPR007365">
    <property type="entry name" value="TFR-like_dimer_dom"/>
</dbReference>
<reference evidence="7" key="1">
    <citation type="submission" date="2016-05" db="EMBL/GenBank/DDBJ databases">
        <title>Comparative genomics of biotechnologically important yeasts.</title>
        <authorList>
            <consortium name="DOE Joint Genome Institute"/>
            <person name="Riley R."/>
            <person name="Haridas S."/>
            <person name="Wolfe K.H."/>
            <person name="Lopes M.R."/>
            <person name="Hittinger C.T."/>
            <person name="Goker M."/>
            <person name="Salamov A."/>
            <person name="Wisecaver J."/>
            <person name="Long T.M."/>
            <person name="Aerts A.L."/>
            <person name="Barry K."/>
            <person name="Choi C."/>
            <person name="Clum A."/>
            <person name="Coughlan A.Y."/>
            <person name="Deshpande S."/>
            <person name="Douglass A.P."/>
            <person name="Hanson S.J."/>
            <person name="Klenk H.-P."/>
            <person name="Labutti K."/>
            <person name="Lapidus A."/>
            <person name="Lindquist E."/>
            <person name="Lipzen A."/>
            <person name="Meier-Kolthoff J.P."/>
            <person name="Ohm R.A."/>
            <person name="Otillar R.P."/>
            <person name="Pangilinan J."/>
            <person name="Peng Y."/>
            <person name="Rokas A."/>
            <person name="Rosa C.A."/>
            <person name="Scheuner C."/>
            <person name="Sibirny A.A."/>
            <person name="Slot J.C."/>
            <person name="Stielow J.B."/>
            <person name="Sun H."/>
            <person name="Kurtzman C.P."/>
            <person name="Blackwell M."/>
            <person name="Grigoriev I.V."/>
            <person name="Jeffries T.W."/>
        </authorList>
    </citation>
    <scope>NUCLEOTIDE SEQUENCE [LARGE SCALE GENOMIC DNA]</scope>
    <source>
        <strain evidence="7">NRRL Y-1933</strain>
    </source>
</reference>
<dbReference type="CDD" id="cd02121">
    <property type="entry name" value="PA_GCPII_like"/>
    <property type="match status" value="1"/>
</dbReference>
<comment type="similarity">
    <text evidence="1">Belongs to the peptidase M28 family. M28B subfamily.</text>
</comment>
<sequence>MAIDEKSLSGDSLSLSPEQVILNELESNHAGEWLQKYTDEPSLTGTAKNLADWTKLKFEEYGASASIDTYEVYLSFPHEHDLSLLDSKTNETLYKAPLEEDELSVDPASFKNNTVPTFLGYAANGNVTAEYVYVNYGTKNDFEELKKLGVDVNGKIAIARYGAIFRGLKVKFAQDNGAIGVLLYSDPGDDHGITPANGYKQYPEGPARNDGSVQRGSAQFLGGLGATPGDPTTPGYPSQGDDIKRSDPHQSTGKIPVLPISYREIKPILAKLNGKGAKSPKKWVGELEGYDYSIGPNPKVQLNLYNNQIYNITPIWNVYGEFEGESKDEVILIGNHRDAWVTGASDPHSGSAVLIEVARALGKLKESGYKFKRTIRLASWDGEEQGLLGLTEAGENFSKEFQSKVIAYLNLDSSVSGQHLKLSASPVLNKILKKIASNLLYPKESVGTLLDHFNQETGGKITNLGSGSDYTVFLEHLGIPSVDLGFGQGKGDPIYQYHSSYDSYYWISKFADPGFVYHNLAAKYLSLLIFELNNHEVIEFGLKDYSSDLYNYFNESVDLIPKSWFNEKIDTPNVDENEFFIDEISQGYYFNLIMTHGCHNKVGAMHHHKNKTLSYLVDNIYQDLNKLYNTTAEFDLKGESLQSEYNNRNNLHWWQKIKLHFEIKHHNKLLQYYERNFLYHKGLDGREWFKHIVFASGRYTGYAGQTWPGLREAIEDGDFERLVKWLTIVSKTLKRVETALF</sequence>
<dbReference type="PANTHER" id="PTHR10404">
    <property type="entry name" value="N-ACETYLATED-ALPHA-LINKED ACIDIC DIPEPTIDASE"/>
    <property type="match status" value="1"/>
</dbReference>
<dbReference type="Pfam" id="PF04253">
    <property type="entry name" value="TFR_dimer"/>
    <property type="match status" value="1"/>
</dbReference>
<evidence type="ECO:0000259" key="5">
    <source>
        <dbReference type="Pfam" id="PF04389"/>
    </source>
</evidence>
<evidence type="ECO:0000259" key="3">
    <source>
        <dbReference type="Pfam" id="PF02225"/>
    </source>
</evidence>
<feature type="domain" description="Transferrin receptor-like dimerisation" evidence="4">
    <location>
        <begin position="623"/>
        <end position="739"/>
    </location>
</feature>
<dbReference type="OrthoDB" id="5841748at2759"/>
<dbReference type="CDD" id="cd08022">
    <property type="entry name" value="M28_PSMA_like"/>
    <property type="match status" value="1"/>
</dbReference>
<dbReference type="Gene3D" id="3.50.30.30">
    <property type="match status" value="1"/>
</dbReference>
<accession>A0A1E4RRS3</accession>
<dbReference type="InterPro" id="IPR046450">
    <property type="entry name" value="PA_dom_sf"/>
</dbReference>
<evidence type="ECO:0000259" key="4">
    <source>
        <dbReference type="Pfam" id="PF04253"/>
    </source>
</evidence>
<dbReference type="GO" id="GO:0004180">
    <property type="term" value="F:carboxypeptidase activity"/>
    <property type="evidence" value="ECO:0007669"/>
    <property type="project" value="TreeGrafter"/>
</dbReference>
<dbReference type="Proteomes" id="UP000095085">
    <property type="component" value="Unassembled WGS sequence"/>
</dbReference>
<dbReference type="InterPro" id="IPR036757">
    <property type="entry name" value="TFR-like_dimer_dom_sf"/>
</dbReference>
<evidence type="ECO:0000256" key="2">
    <source>
        <dbReference type="SAM" id="MobiDB-lite"/>
    </source>
</evidence>
<dbReference type="Pfam" id="PF04389">
    <property type="entry name" value="Peptidase_M28"/>
    <property type="match status" value="1"/>
</dbReference>
<evidence type="ECO:0000313" key="7">
    <source>
        <dbReference type="Proteomes" id="UP000095085"/>
    </source>
</evidence>
<dbReference type="RefSeq" id="XP_020079047.1">
    <property type="nucleotide sequence ID" value="XM_020222456.1"/>
</dbReference>
<keyword evidence="7" id="KW-1185">Reference proteome</keyword>
<dbReference type="GeneID" id="30997005"/>
<dbReference type="STRING" id="984485.A0A1E4RRS3"/>
<dbReference type="AlphaFoldDB" id="A0A1E4RRS3"/>
<feature type="region of interest" description="Disordered" evidence="2">
    <location>
        <begin position="203"/>
        <end position="254"/>
    </location>
</feature>
<dbReference type="InterPro" id="IPR039373">
    <property type="entry name" value="Peptidase_M28B"/>
</dbReference>
<dbReference type="SUPFAM" id="SSF53187">
    <property type="entry name" value="Zn-dependent exopeptidases"/>
    <property type="match status" value="1"/>
</dbReference>
<gene>
    <name evidence="6" type="ORF">HYPBUDRAFT_159784</name>
</gene>
<dbReference type="EMBL" id="KV454538">
    <property type="protein sequence ID" value="ODV69980.1"/>
    <property type="molecule type" value="Genomic_DNA"/>
</dbReference>
<protein>
    <submittedName>
        <fullName evidence="6">Zn-dependent exopeptidase</fullName>
    </submittedName>
</protein>
<dbReference type="Gene3D" id="1.20.930.40">
    <property type="entry name" value="Transferrin receptor-like, dimerisation domain"/>
    <property type="match status" value="1"/>
</dbReference>
<evidence type="ECO:0000256" key="1">
    <source>
        <dbReference type="ARBA" id="ARBA00005634"/>
    </source>
</evidence>
<dbReference type="FunFam" id="3.40.630.10:FF:000101">
    <property type="entry name" value="N-acetylated alpha-linked acidic dipeptidase like 1"/>
    <property type="match status" value="1"/>
</dbReference>
<proteinExistence type="inferred from homology"/>
<dbReference type="InterPro" id="IPR007484">
    <property type="entry name" value="Peptidase_M28"/>
</dbReference>
<dbReference type="SUPFAM" id="SSF52025">
    <property type="entry name" value="PA domain"/>
    <property type="match status" value="1"/>
</dbReference>
<dbReference type="SUPFAM" id="SSF47672">
    <property type="entry name" value="Transferrin receptor-like dimerisation domain"/>
    <property type="match status" value="1"/>
</dbReference>
<dbReference type="Gene3D" id="3.40.630.10">
    <property type="entry name" value="Zn peptidases"/>
    <property type="match status" value="1"/>
</dbReference>
<dbReference type="InterPro" id="IPR003137">
    <property type="entry name" value="PA_domain"/>
</dbReference>
<dbReference type="FunFam" id="3.50.30.30:FF:000008">
    <property type="entry name" value="Glutamate carboxypeptidase 2"/>
    <property type="match status" value="1"/>
</dbReference>
<name>A0A1E4RRS3_9ASCO</name>
<organism evidence="6 7">
    <name type="scientific">Hyphopichia burtonii NRRL Y-1933</name>
    <dbReference type="NCBI Taxonomy" id="984485"/>
    <lineage>
        <taxon>Eukaryota</taxon>
        <taxon>Fungi</taxon>
        <taxon>Dikarya</taxon>
        <taxon>Ascomycota</taxon>
        <taxon>Saccharomycotina</taxon>
        <taxon>Pichiomycetes</taxon>
        <taxon>Debaryomycetaceae</taxon>
        <taxon>Hyphopichia</taxon>
    </lineage>
</organism>
<feature type="domain" description="Peptidase M28" evidence="5">
    <location>
        <begin position="317"/>
        <end position="508"/>
    </location>
</feature>
<dbReference type="Pfam" id="PF02225">
    <property type="entry name" value="PA"/>
    <property type="match status" value="1"/>
</dbReference>
<feature type="domain" description="PA" evidence="3">
    <location>
        <begin position="127"/>
        <end position="205"/>
    </location>
</feature>
<dbReference type="PANTHER" id="PTHR10404:SF46">
    <property type="entry name" value="VACUOLAR PROTEIN SORTING-ASSOCIATED PROTEIN 70"/>
    <property type="match status" value="1"/>
</dbReference>